<accession>A0A1C4VDG2</accession>
<evidence type="ECO:0000256" key="2">
    <source>
        <dbReference type="ARBA" id="ARBA00023125"/>
    </source>
</evidence>
<dbReference type="AlphaFoldDB" id="A0A1C4VDG2"/>
<evidence type="ECO:0000256" key="1">
    <source>
        <dbReference type="ARBA" id="ARBA00023015"/>
    </source>
</evidence>
<name>A0A1C4VDG2_MICVI</name>
<proteinExistence type="predicted"/>
<keyword evidence="1" id="KW-0805">Transcription regulation</keyword>
<dbReference type="InterPro" id="IPR036390">
    <property type="entry name" value="WH_DNA-bd_sf"/>
</dbReference>
<dbReference type="InterPro" id="IPR002577">
    <property type="entry name" value="HTH_HxlR"/>
</dbReference>
<protein>
    <submittedName>
        <fullName evidence="5">DNA-binding transcriptional regulator, HxlR family</fullName>
    </submittedName>
</protein>
<feature type="domain" description="HTH hxlR-type" evidence="4">
    <location>
        <begin position="18"/>
        <end position="116"/>
    </location>
</feature>
<dbReference type="Gene3D" id="1.10.10.10">
    <property type="entry name" value="Winged helix-like DNA-binding domain superfamily/Winged helix DNA-binding domain"/>
    <property type="match status" value="1"/>
</dbReference>
<reference evidence="6" key="1">
    <citation type="submission" date="2016-06" db="EMBL/GenBank/DDBJ databases">
        <authorList>
            <person name="Varghese N."/>
            <person name="Submissions Spin"/>
        </authorList>
    </citation>
    <scope>NUCLEOTIDE SEQUENCE [LARGE SCALE GENOMIC DNA]</scope>
    <source>
        <strain evidence="6">DSM 43909</strain>
    </source>
</reference>
<evidence type="ECO:0000256" key="3">
    <source>
        <dbReference type="ARBA" id="ARBA00023163"/>
    </source>
</evidence>
<dbReference type="PANTHER" id="PTHR33204">
    <property type="entry name" value="TRANSCRIPTIONAL REGULATOR, MARR FAMILY"/>
    <property type="match status" value="1"/>
</dbReference>
<dbReference type="PANTHER" id="PTHR33204:SF37">
    <property type="entry name" value="HTH-TYPE TRANSCRIPTIONAL REGULATOR YODB"/>
    <property type="match status" value="1"/>
</dbReference>
<dbReference type="EMBL" id="LT607411">
    <property type="protein sequence ID" value="SCE82050.1"/>
    <property type="molecule type" value="Genomic_DNA"/>
</dbReference>
<gene>
    <name evidence="5" type="ORF">GA0074695_1371</name>
</gene>
<dbReference type="GO" id="GO:0003677">
    <property type="term" value="F:DNA binding"/>
    <property type="evidence" value="ECO:0007669"/>
    <property type="project" value="UniProtKB-KW"/>
</dbReference>
<dbReference type="InterPro" id="IPR036388">
    <property type="entry name" value="WH-like_DNA-bd_sf"/>
</dbReference>
<dbReference type="Proteomes" id="UP000198242">
    <property type="component" value="Chromosome I"/>
</dbReference>
<keyword evidence="3" id="KW-0804">Transcription</keyword>
<evidence type="ECO:0000259" key="4">
    <source>
        <dbReference type="PROSITE" id="PS51118"/>
    </source>
</evidence>
<dbReference type="OrthoDB" id="3293788at2"/>
<organism evidence="5 6">
    <name type="scientific">Micromonospora viridifaciens</name>
    <dbReference type="NCBI Taxonomy" id="1881"/>
    <lineage>
        <taxon>Bacteria</taxon>
        <taxon>Bacillati</taxon>
        <taxon>Actinomycetota</taxon>
        <taxon>Actinomycetes</taxon>
        <taxon>Micromonosporales</taxon>
        <taxon>Micromonosporaceae</taxon>
        <taxon>Micromonospora</taxon>
    </lineage>
</organism>
<keyword evidence="6" id="KW-1185">Reference proteome</keyword>
<evidence type="ECO:0000313" key="5">
    <source>
        <dbReference type="EMBL" id="SCE82050.1"/>
    </source>
</evidence>
<dbReference type="SUPFAM" id="SSF46785">
    <property type="entry name" value="Winged helix' DNA-binding domain"/>
    <property type="match status" value="1"/>
</dbReference>
<dbReference type="PROSITE" id="PS51118">
    <property type="entry name" value="HTH_HXLR"/>
    <property type="match status" value="1"/>
</dbReference>
<dbReference type="RefSeq" id="WP_089005462.1">
    <property type="nucleotide sequence ID" value="NZ_LT607411.1"/>
</dbReference>
<keyword evidence="2 5" id="KW-0238">DNA-binding</keyword>
<evidence type="ECO:0000313" key="6">
    <source>
        <dbReference type="Proteomes" id="UP000198242"/>
    </source>
</evidence>
<dbReference type="Pfam" id="PF01638">
    <property type="entry name" value="HxlR"/>
    <property type="match status" value="1"/>
</dbReference>
<sequence length="130" mass="14535">MSQGNSGVSVTARQARACTVREALDRVGGKWSIGILIAASHGPIRFTELERQVAGISRRMLTLTLRNLERDGLLHRHVYPTVPPKVEYTATPMARELYESLVALTEWAERHRTAITAARAAYDREHAKVE</sequence>